<protein>
    <submittedName>
        <fullName evidence="2">UPF0716 family protein affecting phage T7 exclusion</fullName>
    </submittedName>
</protein>
<dbReference type="RefSeq" id="WP_193670717.1">
    <property type="nucleotide sequence ID" value="NZ_JACDTV010000017.1"/>
</dbReference>
<accession>A0ABS2M8V6</accession>
<evidence type="ECO:0000256" key="1">
    <source>
        <dbReference type="SAM" id="Phobius"/>
    </source>
</evidence>
<evidence type="ECO:0000313" key="3">
    <source>
        <dbReference type="Proteomes" id="UP000732378"/>
    </source>
</evidence>
<sequence length="168" mass="17567">MNTRVVLVLRGVIGLALVGSVGVQVLLGFQLWLERGEDRADLRIPLVALLVVGVLALQVIGVEIWRLLTMVRHGTVFSFAAFRHVDRVIAAIGAGAVVVLGLAVLAAYANRTTPGDEIAPGAVGIVCGLALVAGGVALVVYVMRTLLAQAVALDDETKRLQAELDGVI</sequence>
<evidence type="ECO:0000313" key="2">
    <source>
        <dbReference type="EMBL" id="MBM7507627.1"/>
    </source>
</evidence>
<keyword evidence="1" id="KW-0812">Transmembrane</keyword>
<keyword evidence="3" id="KW-1185">Reference proteome</keyword>
<dbReference type="InterPro" id="IPR021354">
    <property type="entry name" value="DUF2975"/>
</dbReference>
<comment type="caution">
    <text evidence="2">The sequence shown here is derived from an EMBL/GenBank/DDBJ whole genome shotgun (WGS) entry which is preliminary data.</text>
</comment>
<gene>
    <name evidence="2" type="ORF">JOE61_001441</name>
</gene>
<feature type="transmembrane region" description="Helical" evidence="1">
    <location>
        <begin position="7"/>
        <end position="32"/>
    </location>
</feature>
<reference evidence="2 3" key="1">
    <citation type="submission" date="2021-01" db="EMBL/GenBank/DDBJ databases">
        <title>Sequencing the genomes of 1000 actinobacteria strains.</title>
        <authorList>
            <person name="Klenk H.-P."/>
        </authorList>
    </citation>
    <scope>NUCLEOTIDE SEQUENCE [LARGE SCALE GENOMIC DNA]</scope>
    <source>
        <strain evidence="2 3">DSM 18239</strain>
    </source>
</reference>
<keyword evidence="1" id="KW-0472">Membrane</keyword>
<proteinExistence type="predicted"/>
<dbReference type="Pfam" id="PF11188">
    <property type="entry name" value="DUF2975"/>
    <property type="match status" value="1"/>
</dbReference>
<feature type="transmembrane region" description="Helical" evidence="1">
    <location>
        <begin position="88"/>
        <end position="109"/>
    </location>
</feature>
<feature type="transmembrane region" description="Helical" evidence="1">
    <location>
        <begin position="121"/>
        <end position="143"/>
    </location>
</feature>
<organism evidence="2 3">
    <name type="scientific">Nocardioides salarius</name>
    <dbReference type="NCBI Taxonomy" id="374513"/>
    <lineage>
        <taxon>Bacteria</taxon>
        <taxon>Bacillati</taxon>
        <taxon>Actinomycetota</taxon>
        <taxon>Actinomycetes</taxon>
        <taxon>Propionibacteriales</taxon>
        <taxon>Nocardioidaceae</taxon>
        <taxon>Nocardioides</taxon>
    </lineage>
</organism>
<dbReference type="Proteomes" id="UP000732378">
    <property type="component" value="Unassembled WGS sequence"/>
</dbReference>
<dbReference type="EMBL" id="JAFBBZ010000001">
    <property type="protein sequence ID" value="MBM7507627.1"/>
    <property type="molecule type" value="Genomic_DNA"/>
</dbReference>
<keyword evidence="1" id="KW-1133">Transmembrane helix</keyword>
<feature type="transmembrane region" description="Helical" evidence="1">
    <location>
        <begin position="44"/>
        <end position="68"/>
    </location>
</feature>
<name>A0ABS2M8V6_9ACTN</name>